<name>A0A3M7PQ38_BRAPC</name>
<dbReference type="OrthoDB" id="10261632at2759"/>
<keyword evidence="3" id="KW-1185">Reference proteome</keyword>
<dbReference type="AlphaFoldDB" id="A0A3M7PQ38"/>
<dbReference type="GO" id="GO:0000938">
    <property type="term" value="C:GARP complex"/>
    <property type="evidence" value="ECO:0007669"/>
    <property type="project" value="InterPro"/>
</dbReference>
<protein>
    <submittedName>
        <fullName evidence="2">Vacuolar sorting-associated 53-like protein</fullName>
    </submittedName>
</protein>
<dbReference type="PANTHER" id="PTHR12820">
    <property type="entry name" value="VACUOLAR SORTING PROTEIN 53"/>
    <property type="match status" value="1"/>
</dbReference>
<dbReference type="InterPro" id="IPR038260">
    <property type="entry name" value="Vps53_C_sf"/>
</dbReference>
<dbReference type="EMBL" id="REGN01009400">
    <property type="protein sequence ID" value="RNA01236.1"/>
    <property type="molecule type" value="Genomic_DNA"/>
</dbReference>
<evidence type="ECO:0000313" key="2">
    <source>
        <dbReference type="EMBL" id="RNA01236.1"/>
    </source>
</evidence>
<sequence length="380" mass="42729">RFAEDVKTNGFPKLTGEDSNNLHNSAADLFIFYKNCMSQCLQLFTNNNLLCKLTVTFQKYLREYSNRVLNSSLPKISSGALSSYSSISGAASNLIQNFQIQNMLKENQTSSIANALSLDSKKLNDMEISKICSILCTTEYCLETTQQLEDKLKEKVSVSTVYGMTVSLEPKQIELYTKKINFSIEKDIFSTVISNTIQLLVQDLENSCEPALMAMSKISWQTYSSVGDQSSYITSIIGHLKHFVPLCKLISQAGIEQLLLDTHSLKTALMEMPTFNAGIARKAPSTYTKIVLKEMGRGEMILKSVMTPGEPIVAFVENYLRLVGDNDPETFRSVVEMKGYKKSDLALYLEIFRSKVNSVKSSQDILSRTDFFLKTYKNKF</sequence>
<dbReference type="Pfam" id="PF16854">
    <property type="entry name" value="VPS53_C"/>
    <property type="match status" value="1"/>
</dbReference>
<dbReference type="STRING" id="10195.A0A3M7PQ38"/>
<accession>A0A3M7PQ38</accession>
<feature type="domain" description="Vps53 C-terminal" evidence="1">
    <location>
        <begin position="256"/>
        <end position="339"/>
    </location>
</feature>
<dbReference type="Proteomes" id="UP000276133">
    <property type="component" value="Unassembled WGS sequence"/>
</dbReference>
<dbReference type="GO" id="GO:0005829">
    <property type="term" value="C:cytosol"/>
    <property type="evidence" value="ECO:0007669"/>
    <property type="project" value="GOC"/>
</dbReference>
<dbReference type="Gene3D" id="1.10.357.110">
    <property type="entry name" value="Vacuolar protein sorting-associated protein 53, C-terminus"/>
    <property type="match status" value="1"/>
</dbReference>
<proteinExistence type="predicted"/>
<dbReference type="PANTHER" id="PTHR12820:SF0">
    <property type="entry name" value="VACUOLAR PROTEIN SORTING-ASSOCIATED PROTEIN 53 HOMOLOG"/>
    <property type="match status" value="1"/>
</dbReference>
<gene>
    <name evidence="2" type="ORF">BpHYR1_030426</name>
</gene>
<organism evidence="2 3">
    <name type="scientific">Brachionus plicatilis</name>
    <name type="common">Marine rotifer</name>
    <name type="synonym">Brachionus muelleri</name>
    <dbReference type="NCBI Taxonomy" id="10195"/>
    <lineage>
        <taxon>Eukaryota</taxon>
        <taxon>Metazoa</taxon>
        <taxon>Spiralia</taxon>
        <taxon>Gnathifera</taxon>
        <taxon>Rotifera</taxon>
        <taxon>Eurotatoria</taxon>
        <taxon>Monogononta</taxon>
        <taxon>Pseudotrocha</taxon>
        <taxon>Ploima</taxon>
        <taxon>Brachionidae</taxon>
        <taxon>Brachionus</taxon>
    </lineage>
</organism>
<comment type="caution">
    <text evidence="2">The sequence shown here is derived from an EMBL/GenBank/DDBJ whole genome shotgun (WGS) entry which is preliminary data.</text>
</comment>
<feature type="non-terminal residue" evidence="2">
    <location>
        <position position="1"/>
    </location>
</feature>
<reference evidence="2 3" key="1">
    <citation type="journal article" date="2018" name="Sci. Rep.">
        <title>Genomic signatures of local adaptation to the degree of environmental predictability in rotifers.</title>
        <authorList>
            <person name="Franch-Gras L."/>
            <person name="Hahn C."/>
            <person name="Garcia-Roger E.M."/>
            <person name="Carmona M.J."/>
            <person name="Serra M."/>
            <person name="Gomez A."/>
        </authorList>
    </citation>
    <scope>NUCLEOTIDE SEQUENCE [LARGE SCALE GENOMIC DNA]</scope>
    <source>
        <strain evidence="2">HYR1</strain>
    </source>
</reference>
<dbReference type="GO" id="GO:0042147">
    <property type="term" value="P:retrograde transport, endosome to Golgi"/>
    <property type="evidence" value="ECO:0007669"/>
    <property type="project" value="InterPro"/>
</dbReference>
<evidence type="ECO:0000313" key="3">
    <source>
        <dbReference type="Proteomes" id="UP000276133"/>
    </source>
</evidence>
<dbReference type="InterPro" id="IPR039766">
    <property type="entry name" value="Vps53"/>
</dbReference>
<evidence type="ECO:0000259" key="1">
    <source>
        <dbReference type="Pfam" id="PF16854"/>
    </source>
</evidence>
<dbReference type="InterPro" id="IPR031745">
    <property type="entry name" value="Vps53_C"/>
</dbReference>